<feature type="region of interest" description="Disordered" evidence="1">
    <location>
        <begin position="1"/>
        <end position="56"/>
    </location>
</feature>
<sequence length="115" mass="11266">MSLQGGVSPSSEGRASPTPMPLGSGVGAGLDPHGLTGQGRAARPPPSAQACGAQRPACIRPSGRGGALGGLDIGAQATSWLTPAGPQGAREQGLRLPPTLGSESAELGLCCHCFL</sequence>
<reference evidence="2" key="1">
    <citation type="submission" date="2023-04" db="EMBL/GenBank/DDBJ databases">
        <authorList>
            <consortium name="ELIXIR-Norway"/>
        </authorList>
    </citation>
    <scope>NUCLEOTIDE SEQUENCE [LARGE SCALE GENOMIC DNA]</scope>
</reference>
<gene>
    <name evidence="2" type="ORF">MRATA1EN1_LOCUS24009</name>
</gene>
<accession>A0ABN8ZQK2</accession>
<name>A0ABN8ZQK2_RANTA</name>
<evidence type="ECO:0000313" key="3">
    <source>
        <dbReference type="Proteomes" id="UP001176941"/>
    </source>
</evidence>
<proteinExistence type="predicted"/>
<evidence type="ECO:0000313" key="2">
    <source>
        <dbReference type="EMBL" id="CAI9175047.1"/>
    </source>
</evidence>
<protein>
    <submittedName>
        <fullName evidence="2">Uncharacterized protein</fullName>
    </submittedName>
</protein>
<organism evidence="2 3">
    <name type="scientific">Rangifer tarandus platyrhynchus</name>
    <name type="common">Svalbard reindeer</name>
    <dbReference type="NCBI Taxonomy" id="3082113"/>
    <lineage>
        <taxon>Eukaryota</taxon>
        <taxon>Metazoa</taxon>
        <taxon>Chordata</taxon>
        <taxon>Craniata</taxon>
        <taxon>Vertebrata</taxon>
        <taxon>Euteleostomi</taxon>
        <taxon>Mammalia</taxon>
        <taxon>Eutheria</taxon>
        <taxon>Laurasiatheria</taxon>
        <taxon>Artiodactyla</taxon>
        <taxon>Ruminantia</taxon>
        <taxon>Pecora</taxon>
        <taxon>Cervidae</taxon>
        <taxon>Odocoileinae</taxon>
        <taxon>Rangifer</taxon>
    </lineage>
</organism>
<evidence type="ECO:0000256" key="1">
    <source>
        <dbReference type="SAM" id="MobiDB-lite"/>
    </source>
</evidence>
<feature type="compositionally biased region" description="Polar residues" evidence="1">
    <location>
        <begin position="1"/>
        <end position="13"/>
    </location>
</feature>
<dbReference type="EMBL" id="OX459940">
    <property type="protein sequence ID" value="CAI9175047.1"/>
    <property type="molecule type" value="Genomic_DNA"/>
</dbReference>
<dbReference type="Proteomes" id="UP001176941">
    <property type="component" value="Chromosome 4"/>
</dbReference>
<keyword evidence="3" id="KW-1185">Reference proteome</keyword>